<dbReference type="EMBL" id="JAMZDX010000003">
    <property type="protein sequence ID" value="MCP2310125.1"/>
    <property type="molecule type" value="Genomic_DNA"/>
</dbReference>
<dbReference type="PROSITE" id="PS51186">
    <property type="entry name" value="GNAT"/>
    <property type="match status" value="1"/>
</dbReference>
<comment type="caution">
    <text evidence="2">The sequence shown here is derived from an EMBL/GenBank/DDBJ whole genome shotgun (WGS) entry which is preliminary data.</text>
</comment>
<dbReference type="Gene3D" id="3.40.630.30">
    <property type="match status" value="1"/>
</dbReference>
<feature type="domain" description="N-acetyltransferase" evidence="1">
    <location>
        <begin position="18"/>
        <end position="180"/>
    </location>
</feature>
<proteinExistence type="predicted"/>
<reference evidence="2 3" key="1">
    <citation type="submission" date="2022-06" db="EMBL/GenBank/DDBJ databases">
        <title>Sequencing the genomes of 1000 actinobacteria strains.</title>
        <authorList>
            <person name="Klenk H.-P."/>
        </authorList>
    </citation>
    <scope>NUCLEOTIDE SEQUENCE [LARGE SCALE GENOMIC DNA]</scope>
    <source>
        <strain evidence="2 3">DSM 41656</strain>
    </source>
</reference>
<dbReference type="InterPro" id="IPR000182">
    <property type="entry name" value="GNAT_dom"/>
</dbReference>
<dbReference type="PANTHER" id="PTHR43441">
    <property type="entry name" value="RIBOSOMAL-PROTEIN-SERINE ACETYLTRANSFERASE"/>
    <property type="match status" value="1"/>
</dbReference>
<accession>A0ABT1IY89</accession>
<dbReference type="Pfam" id="PF13302">
    <property type="entry name" value="Acetyltransf_3"/>
    <property type="match status" value="1"/>
</dbReference>
<sequence>MINSVALTDKPTLIGDRIRLVPLTLRHAEPMWRSTMDPETRRLTGTVREFTLDDVETWCAGRCEQDNRLDLAVEDLASGAFLGELALIELDERAQSASFRIALAPGAPGRGYGTEAARLMLRYAFEEVRLHRVQLEVFEYNPRAVRAYEKAGFQHEGRSRQALVWEGERFDVLHMAALRPEWRAEGC</sequence>
<dbReference type="InterPro" id="IPR016181">
    <property type="entry name" value="Acyl_CoA_acyltransferase"/>
</dbReference>
<evidence type="ECO:0000259" key="1">
    <source>
        <dbReference type="PROSITE" id="PS51186"/>
    </source>
</evidence>
<gene>
    <name evidence="2" type="ORF">FHR36_003258</name>
</gene>
<keyword evidence="3" id="KW-1185">Reference proteome</keyword>
<organism evidence="2 3">
    <name type="scientific">Kitasatospora paracochleata</name>
    <dbReference type="NCBI Taxonomy" id="58354"/>
    <lineage>
        <taxon>Bacteria</taxon>
        <taxon>Bacillati</taxon>
        <taxon>Actinomycetota</taxon>
        <taxon>Actinomycetes</taxon>
        <taxon>Kitasatosporales</taxon>
        <taxon>Streptomycetaceae</taxon>
        <taxon>Kitasatospora</taxon>
    </lineage>
</organism>
<dbReference type="RefSeq" id="WP_253797936.1">
    <property type="nucleotide sequence ID" value="NZ_BAAAUB010000022.1"/>
</dbReference>
<evidence type="ECO:0000313" key="3">
    <source>
        <dbReference type="Proteomes" id="UP001206483"/>
    </source>
</evidence>
<name>A0ABT1IY89_9ACTN</name>
<dbReference type="Proteomes" id="UP001206483">
    <property type="component" value="Unassembled WGS sequence"/>
</dbReference>
<dbReference type="SUPFAM" id="SSF55729">
    <property type="entry name" value="Acyl-CoA N-acyltransferases (Nat)"/>
    <property type="match status" value="1"/>
</dbReference>
<dbReference type="InterPro" id="IPR051908">
    <property type="entry name" value="Ribosomal_N-acetyltransferase"/>
</dbReference>
<protein>
    <submittedName>
        <fullName evidence="2">RimJ/RimL family protein N-acetyltransferase</fullName>
    </submittedName>
</protein>
<dbReference type="PANTHER" id="PTHR43441:SF10">
    <property type="entry name" value="ACETYLTRANSFERASE"/>
    <property type="match status" value="1"/>
</dbReference>
<evidence type="ECO:0000313" key="2">
    <source>
        <dbReference type="EMBL" id="MCP2310125.1"/>
    </source>
</evidence>